<feature type="region of interest" description="Disordered" evidence="7">
    <location>
        <begin position="75"/>
        <end position="115"/>
    </location>
</feature>
<dbReference type="RefSeq" id="XP_041553231.1">
    <property type="nucleotide sequence ID" value="XM_041700224.1"/>
</dbReference>
<evidence type="ECO:0000256" key="4">
    <source>
        <dbReference type="ARBA" id="ARBA00023125"/>
    </source>
</evidence>
<evidence type="ECO:0000313" key="9">
    <source>
        <dbReference type="EMBL" id="BCS21037.1"/>
    </source>
</evidence>
<evidence type="ECO:0000259" key="8">
    <source>
        <dbReference type="PROSITE" id="PS50048"/>
    </source>
</evidence>
<dbReference type="PANTHER" id="PTHR47540">
    <property type="entry name" value="THIAMINE REPRESSIBLE GENES REGULATORY PROTEIN THI5"/>
    <property type="match status" value="1"/>
</dbReference>
<dbReference type="GO" id="GO:0006351">
    <property type="term" value="P:DNA-templated transcription"/>
    <property type="evidence" value="ECO:0007669"/>
    <property type="project" value="InterPro"/>
</dbReference>
<dbReference type="InterPro" id="IPR051711">
    <property type="entry name" value="Stress_Response_Reg"/>
</dbReference>
<dbReference type="GO" id="GO:0045944">
    <property type="term" value="P:positive regulation of transcription by RNA polymerase II"/>
    <property type="evidence" value="ECO:0007669"/>
    <property type="project" value="TreeGrafter"/>
</dbReference>
<evidence type="ECO:0000256" key="6">
    <source>
        <dbReference type="ARBA" id="ARBA00023242"/>
    </source>
</evidence>
<dbReference type="SMART" id="SM00066">
    <property type="entry name" value="GAL4"/>
    <property type="match status" value="1"/>
</dbReference>
<dbReference type="CDD" id="cd00067">
    <property type="entry name" value="GAL4"/>
    <property type="match status" value="1"/>
</dbReference>
<keyword evidence="10" id="KW-1185">Reference proteome</keyword>
<feature type="compositionally biased region" description="Polar residues" evidence="7">
    <location>
        <begin position="90"/>
        <end position="103"/>
    </location>
</feature>
<evidence type="ECO:0000313" key="10">
    <source>
        <dbReference type="Proteomes" id="UP000654913"/>
    </source>
</evidence>
<dbReference type="SUPFAM" id="SSF57701">
    <property type="entry name" value="Zn2/Cys6 DNA-binding domain"/>
    <property type="match status" value="1"/>
</dbReference>
<dbReference type="AlphaFoldDB" id="A0A7R7XGD2"/>
<dbReference type="SMART" id="SM00906">
    <property type="entry name" value="Fungal_trans"/>
    <property type="match status" value="1"/>
</dbReference>
<dbReference type="GO" id="GO:0008270">
    <property type="term" value="F:zinc ion binding"/>
    <property type="evidence" value="ECO:0007669"/>
    <property type="project" value="InterPro"/>
</dbReference>
<proteinExistence type="predicted"/>
<dbReference type="InterPro" id="IPR001138">
    <property type="entry name" value="Zn2Cys6_DnaBD"/>
</dbReference>
<dbReference type="PROSITE" id="PS50048">
    <property type="entry name" value="ZN2_CY6_FUNGAL_2"/>
    <property type="match status" value="1"/>
</dbReference>
<dbReference type="OrthoDB" id="6486656at2759"/>
<dbReference type="EMBL" id="AP024444">
    <property type="protein sequence ID" value="BCS21037.1"/>
    <property type="molecule type" value="Genomic_DNA"/>
</dbReference>
<gene>
    <name evidence="9" type="ORF">APUU_21468S</name>
</gene>
<evidence type="ECO:0000256" key="7">
    <source>
        <dbReference type="SAM" id="MobiDB-lite"/>
    </source>
</evidence>
<dbReference type="Proteomes" id="UP000654913">
    <property type="component" value="Chromosome 2"/>
</dbReference>
<dbReference type="GO" id="GO:0005634">
    <property type="term" value="C:nucleus"/>
    <property type="evidence" value="ECO:0007669"/>
    <property type="project" value="UniProtKB-SubCell"/>
</dbReference>
<evidence type="ECO:0000256" key="2">
    <source>
        <dbReference type="ARBA" id="ARBA00022723"/>
    </source>
</evidence>
<dbReference type="PROSITE" id="PS00463">
    <property type="entry name" value="ZN2_CY6_FUNGAL_1"/>
    <property type="match status" value="1"/>
</dbReference>
<dbReference type="Gene3D" id="4.10.240.10">
    <property type="entry name" value="Zn(2)-C6 fungal-type DNA-binding domain"/>
    <property type="match status" value="1"/>
</dbReference>
<accession>A0A7R7XGD2</accession>
<keyword evidence="2" id="KW-0479">Metal-binding</keyword>
<dbReference type="GeneID" id="64971041"/>
<keyword evidence="4" id="KW-0238">DNA-binding</keyword>
<keyword evidence="6" id="KW-0539">Nucleus</keyword>
<dbReference type="Pfam" id="PF04082">
    <property type="entry name" value="Fungal_trans"/>
    <property type="match status" value="1"/>
</dbReference>
<reference evidence="9" key="1">
    <citation type="submission" date="2021-01" db="EMBL/GenBank/DDBJ databases">
        <authorList>
            <consortium name="Aspergillus puulaauensis MK2 genome sequencing consortium"/>
            <person name="Kazuki M."/>
            <person name="Futagami T."/>
        </authorList>
    </citation>
    <scope>NUCLEOTIDE SEQUENCE</scope>
    <source>
        <strain evidence="9">MK2</strain>
    </source>
</reference>
<keyword evidence="5" id="KW-0804">Transcription</keyword>
<name>A0A7R7XGD2_9EURO</name>
<dbReference type="PANTHER" id="PTHR47540:SF2">
    <property type="entry name" value="ZN(II)2CYS6 TRANSCRIPTION FACTOR (EUROFUNG)"/>
    <property type="match status" value="1"/>
</dbReference>
<sequence length="668" mass="75785">MLFRPEDMSTFSVEIDAATMTTVPGSSPFAKKYVTRACDTCKKRKCKCDGLEPCYRCASFRLDCSYNASYKRVKRRKLDNDQARAGRRPSPQQNESISNSPNGTDDARLSTETEGDAGDASAHAFLKSVYTHLQSMGQVLPRNLHRPAEQILEGDSVASIFFPPERHFAQEYIDCFYEHSNATYRYIPRSQIEHLLAGFYGQEEEFLQDDASIAVLLLVMAVGCVWLASWRNLDLEEQKTKGSRLFKAGRRRLAQVATVYPPTTTILQGHVLECQFYLALNMFNTAWVSLGNAIRLGQVAGLQRAVKQEYSLKEWSRRGIFWSLYMMDRYLSAALGRPMALDDVDITLPYPRPGLEEDLGKNEVGLTKGVVAHIRLTQITGRILKQLYPAVKHPRTPKSDDIVMDIELDLQIWLEETPSFFHPKSDDDRSEAGDCLAFFEIPWIFKRQQRTVRAAYNFTTILLYRGYLLDEFLQPNVPRRRIPSSKPAVEKCVEAALRLASFAADIEADETYNSVYWVTTHFTFCAISILTVYMTLYNDPDQQRIIEAVLERAMRGHRKLDNSINNQSQRLLEESRSIAQAIQASPPEYPSRMQRQDLTASHLCERSSTIPISNEVAAQSDEHLDSIYNETGWDPQGYANILHGEGLGVIMNIGFDTSLSPLNSFLPP</sequence>
<dbReference type="InterPro" id="IPR007219">
    <property type="entry name" value="XnlR_reg_dom"/>
</dbReference>
<keyword evidence="3" id="KW-0805">Transcription regulation</keyword>
<organism evidence="9 10">
    <name type="scientific">Aspergillus puulaauensis</name>
    <dbReference type="NCBI Taxonomy" id="1220207"/>
    <lineage>
        <taxon>Eukaryota</taxon>
        <taxon>Fungi</taxon>
        <taxon>Dikarya</taxon>
        <taxon>Ascomycota</taxon>
        <taxon>Pezizomycotina</taxon>
        <taxon>Eurotiomycetes</taxon>
        <taxon>Eurotiomycetidae</taxon>
        <taxon>Eurotiales</taxon>
        <taxon>Aspergillaceae</taxon>
        <taxon>Aspergillus</taxon>
    </lineage>
</organism>
<protein>
    <recommendedName>
        <fullName evidence="8">Zn(2)-C6 fungal-type domain-containing protein</fullName>
    </recommendedName>
</protein>
<evidence type="ECO:0000256" key="5">
    <source>
        <dbReference type="ARBA" id="ARBA00023163"/>
    </source>
</evidence>
<evidence type="ECO:0000256" key="1">
    <source>
        <dbReference type="ARBA" id="ARBA00004123"/>
    </source>
</evidence>
<evidence type="ECO:0000256" key="3">
    <source>
        <dbReference type="ARBA" id="ARBA00023015"/>
    </source>
</evidence>
<dbReference type="KEGG" id="apuu:APUU_21468S"/>
<dbReference type="GO" id="GO:0000981">
    <property type="term" value="F:DNA-binding transcription factor activity, RNA polymerase II-specific"/>
    <property type="evidence" value="ECO:0007669"/>
    <property type="project" value="InterPro"/>
</dbReference>
<dbReference type="InterPro" id="IPR036864">
    <property type="entry name" value="Zn2-C6_fun-type_DNA-bd_sf"/>
</dbReference>
<reference evidence="9" key="2">
    <citation type="submission" date="2021-02" db="EMBL/GenBank/DDBJ databases">
        <title>Aspergillus puulaauensis MK2 genome sequence.</title>
        <authorList>
            <person name="Futagami T."/>
            <person name="Mori K."/>
            <person name="Kadooka C."/>
            <person name="Tanaka T."/>
        </authorList>
    </citation>
    <scope>NUCLEOTIDE SEQUENCE</scope>
    <source>
        <strain evidence="9">MK2</strain>
    </source>
</reference>
<feature type="domain" description="Zn(2)-C6 fungal-type" evidence="8">
    <location>
        <begin position="37"/>
        <end position="66"/>
    </location>
</feature>
<comment type="subcellular location">
    <subcellularLocation>
        <location evidence="1">Nucleus</location>
    </subcellularLocation>
</comment>
<dbReference type="CDD" id="cd12148">
    <property type="entry name" value="fungal_TF_MHR"/>
    <property type="match status" value="1"/>
</dbReference>
<dbReference type="Pfam" id="PF00172">
    <property type="entry name" value="Zn_clus"/>
    <property type="match status" value="1"/>
</dbReference>
<dbReference type="GO" id="GO:0043565">
    <property type="term" value="F:sequence-specific DNA binding"/>
    <property type="evidence" value="ECO:0007669"/>
    <property type="project" value="TreeGrafter"/>
</dbReference>